<evidence type="ECO:0000313" key="6">
    <source>
        <dbReference type="Proteomes" id="UP000271974"/>
    </source>
</evidence>
<keyword evidence="2" id="KW-0539">Nucleus</keyword>
<dbReference type="PANTHER" id="PTHR14296">
    <property type="entry name" value="REMODELING AND SPACING FACTOR 1"/>
    <property type="match status" value="1"/>
</dbReference>
<dbReference type="GO" id="GO:0042393">
    <property type="term" value="F:histone binding"/>
    <property type="evidence" value="ECO:0007669"/>
    <property type="project" value="TreeGrafter"/>
</dbReference>
<evidence type="ECO:0000256" key="2">
    <source>
        <dbReference type="ARBA" id="ARBA00023242"/>
    </source>
</evidence>
<dbReference type="PANTHER" id="PTHR14296:SF16">
    <property type="entry name" value="REMODELING AND SPACING FACTOR 1"/>
    <property type="match status" value="1"/>
</dbReference>
<comment type="caution">
    <text evidence="5">The sequence shown here is derived from an EMBL/GenBank/DDBJ whole genome shotgun (WGS) entry which is preliminary data.</text>
</comment>
<comment type="subcellular location">
    <subcellularLocation>
        <location evidence="1">Nucleus</location>
    </subcellularLocation>
</comment>
<feature type="non-terminal residue" evidence="5">
    <location>
        <position position="502"/>
    </location>
</feature>
<feature type="compositionally biased region" description="Basic and acidic residues" evidence="3">
    <location>
        <begin position="255"/>
        <end position="265"/>
    </location>
</feature>
<feature type="compositionally biased region" description="Basic and acidic residues" evidence="3">
    <location>
        <begin position="456"/>
        <end position="467"/>
    </location>
</feature>
<feature type="compositionally biased region" description="Basic and acidic residues" evidence="3">
    <location>
        <begin position="201"/>
        <end position="245"/>
    </location>
</feature>
<feature type="compositionally biased region" description="Polar residues" evidence="3">
    <location>
        <begin position="345"/>
        <end position="355"/>
    </location>
</feature>
<organism evidence="5 6">
    <name type="scientific">Elysia chlorotica</name>
    <name type="common">Eastern emerald elysia</name>
    <name type="synonym">Sea slug</name>
    <dbReference type="NCBI Taxonomy" id="188477"/>
    <lineage>
        <taxon>Eukaryota</taxon>
        <taxon>Metazoa</taxon>
        <taxon>Spiralia</taxon>
        <taxon>Lophotrochozoa</taxon>
        <taxon>Mollusca</taxon>
        <taxon>Gastropoda</taxon>
        <taxon>Heterobranchia</taxon>
        <taxon>Euthyneura</taxon>
        <taxon>Panpulmonata</taxon>
        <taxon>Sacoglossa</taxon>
        <taxon>Placobranchoidea</taxon>
        <taxon>Plakobranchidae</taxon>
        <taxon>Elysia</taxon>
    </lineage>
</organism>
<evidence type="ECO:0000256" key="1">
    <source>
        <dbReference type="ARBA" id="ARBA00004123"/>
    </source>
</evidence>
<dbReference type="AlphaFoldDB" id="A0A433T596"/>
<dbReference type="STRING" id="188477.A0A433T596"/>
<feature type="compositionally biased region" description="Polar residues" evidence="3">
    <location>
        <begin position="288"/>
        <end position="297"/>
    </location>
</feature>
<dbReference type="Pfam" id="PF15613">
    <property type="entry name" value="WSD"/>
    <property type="match status" value="1"/>
</dbReference>
<evidence type="ECO:0000256" key="3">
    <source>
        <dbReference type="SAM" id="MobiDB-lite"/>
    </source>
</evidence>
<feature type="domain" description="WHIM2" evidence="4">
    <location>
        <begin position="137"/>
        <end position="195"/>
    </location>
</feature>
<dbReference type="EMBL" id="RQTK01000644">
    <property type="protein sequence ID" value="RUS76672.1"/>
    <property type="molecule type" value="Genomic_DNA"/>
</dbReference>
<accession>A0A433T596</accession>
<keyword evidence="6" id="KW-1185">Reference proteome</keyword>
<protein>
    <recommendedName>
        <fullName evidence="4">WHIM2 domain-containing protein</fullName>
    </recommendedName>
</protein>
<feature type="region of interest" description="Disordered" evidence="3">
    <location>
        <begin position="201"/>
        <end position="316"/>
    </location>
</feature>
<dbReference type="GO" id="GO:0031213">
    <property type="term" value="C:RSF complex"/>
    <property type="evidence" value="ECO:0007669"/>
    <property type="project" value="InterPro"/>
</dbReference>
<dbReference type="InterPro" id="IPR028938">
    <property type="entry name" value="Rsf1-like"/>
</dbReference>
<feature type="compositionally biased region" description="Basic and acidic residues" evidence="3">
    <location>
        <begin position="332"/>
        <end position="343"/>
    </location>
</feature>
<feature type="region of interest" description="Disordered" evidence="3">
    <location>
        <begin position="332"/>
        <end position="502"/>
    </location>
</feature>
<dbReference type="OrthoDB" id="10055895at2759"/>
<name>A0A433T596_ELYCH</name>
<evidence type="ECO:0000259" key="4">
    <source>
        <dbReference type="Pfam" id="PF15613"/>
    </source>
</evidence>
<sequence>MASVGEGDCHKDPNFAVICSCLDKYGESLGLPSVSYLELKKYIEDTSIEGCKVLIDIHVRLLRRIGKSSVTADRFEKSIVKFCHHFSEFDAWEVESYGYRHAQITTKLRILKNLLECQFDLNVKFKEKINESSAEDMRFLPIGRDKEGQAYWYFVDKDSNLMVYKEEQDDEDADTWQLICSDRQQLAALVDSLQKGTKIEVKDEEDKSTSVSRSSKEGTPDKELAKDAGVKTVKGEAKPEGKTETSESVAADAVLKPDMDIKQEAVEEENTQSLNIPAEDSALKESSESQQNVTKTEVTNEKEIKTGEDNPTAEVIDQSSEKVLVAHGAEINNKHIAEKKGDVDTLTTEQKTSSVADPENTDEKTKTKSSPESGLNCADQGGSVGDSNSTPPDTLRNAQVVVRESDTGVEKSVENRQAAGEKGRDNVSDGDKKSVNSTPEDGAQGKSSHKSQAQESKPDSLQPKEDSAQGEDITDDKMLDEPQKIQIASTASGSGEKPEGPI</sequence>
<feature type="compositionally biased region" description="Basic and acidic residues" evidence="3">
    <location>
        <begin position="298"/>
        <end position="308"/>
    </location>
</feature>
<dbReference type="GO" id="GO:0045892">
    <property type="term" value="P:negative regulation of DNA-templated transcription"/>
    <property type="evidence" value="ECO:0007669"/>
    <property type="project" value="TreeGrafter"/>
</dbReference>
<proteinExistence type="predicted"/>
<feature type="compositionally biased region" description="Basic and acidic residues" evidence="3">
    <location>
        <begin position="403"/>
        <end position="434"/>
    </location>
</feature>
<dbReference type="InterPro" id="IPR028941">
    <property type="entry name" value="WHIM2_dom"/>
</dbReference>
<evidence type="ECO:0000313" key="5">
    <source>
        <dbReference type="EMBL" id="RUS76672.1"/>
    </source>
</evidence>
<dbReference type="Proteomes" id="UP000271974">
    <property type="component" value="Unassembled WGS sequence"/>
</dbReference>
<reference evidence="5 6" key="1">
    <citation type="submission" date="2019-01" db="EMBL/GenBank/DDBJ databases">
        <title>A draft genome assembly of the solar-powered sea slug Elysia chlorotica.</title>
        <authorList>
            <person name="Cai H."/>
            <person name="Li Q."/>
            <person name="Fang X."/>
            <person name="Li J."/>
            <person name="Curtis N.E."/>
            <person name="Altenburger A."/>
            <person name="Shibata T."/>
            <person name="Feng M."/>
            <person name="Maeda T."/>
            <person name="Schwartz J.A."/>
            <person name="Shigenobu S."/>
            <person name="Lundholm N."/>
            <person name="Nishiyama T."/>
            <person name="Yang H."/>
            <person name="Hasebe M."/>
            <person name="Li S."/>
            <person name="Pierce S.K."/>
            <person name="Wang J."/>
        </authorList>
    </citation>
    <scope>NUCLEOTIDE SEQUENCE [LARGE SCALE GENOMIC DNA]</scope>
    <source>
        <strain evidence="5">EC2010</strain>
        <tissue evidence="5">Whole organism of an adult</tissue>
    </source>
</reference>
<gene>
    <name evidence="5" type="ORF">EGW08_015562</name>
</gene>